<comment type="subcellular location">
    <subcellularLocation>
        <location evidence="4">Nucleus</location>
    </subcellularLocation>
</comment>
<feature type="domain" description="YEATS" evidence="7">
    <location>
        <begin position="72"/>
        <end position="215"/>
    </location>
</feature>
<accession>L8HD99</accession>
<dbReference type="AlphaFoldDB" id="L8HD99"/>
<reference evidence="8 9" key="1">
    <citation type="journal article" date="2013" name="Genome Biol.">
        <title>Genome of Acanthamoeba castellanii highlights extensive lateral gene transfer and early evolution of tyrosine kinase signaling.</title>
        <authorList>
            <person name="Clarke M."/>
            <person name="Lohan A.J."/>
            <person name="Liu B."/>
            <person name="Lagkouvardos I."/>
            <person name="Roy S."/>
            <person name="Zafar N."/>
            <person name="Bertelli C."/>
            <person name="Schilde C."/>
            <person name="Kianianmomeni A."/>
            <person name="Burglin T.R."/>
            <person name="Frech C."/>
            <person name="Turcotte B."/>
            <person name="Kopec K.O."/>
            <person name="Synnott J.M."/>
            <person name="Choo C."/>
            <person name="Paponov I."/>
            <person name="Finkler A."/>
            <person name="Soon Heng Tan C."/>
            <person name="Hutchins A.P."/>
            <person name="Weinmeier T."/>
            <person name="Rattei T."/>
            <person name="Chu J.S."/>
            <person name="Gimenez G."/>
            <person name="Irimia M."/>
            <person name="Rigden D.J."/>
            <person name="Fitzpatrick D.A."/>
            <person name="Lorenzo-Morales J."/>
            <person name="Bateman A."/>
            <person name="Chiu C.H."/>
            <person name="Tang P."/>
            <person name="Hegemann P."/>
            <person name="Fromm H."/>
            <person name="Raoult D."/>
            <person name="Greub G."/>
            <person name="Miranda-Saavedra D."/>
            <person name="Chen N."/>
            <person name="Nash P."/>
            <person name="Ginger M.L."/>
            <person name="Horn M."/>
            <person name="Schaap P."/>
            <person name="Caler L."/>
            <person name="Loftus B."/>
        </authorList>
    </citation>
    <scope>NUCLEOTIDE SEQUENCE [LARGE SCALE GENOMIC DNA]</scope>
    <source>
        <strain evidence="8 9">Neff</strain>
    </source>
</reference>
<keyword evidence="3 4" id="KW-0539">Nucleus</keyword>
<dbReference type="GeneID" id="14923305"/>
<dbReference type="Gene3D" id="2.60.40.1970">
    <property type="entry name" value="YEATS domain"/>
    <property type="match status" value="1"/>
</dbReference>
<dbReference type="Pfam" id="PF03366">
    <property type="entry name" value="YEATS"/>
    <property type="match status" value="1"/>
</dbReference>
<dbReference type="OrthoDB" id="16041at2759"/>
<protein>
    <submittedName>
        <fullName evidence="8">YEATS family protein</fullName>
    </submittedName>
</protein>
<evidence type="ECO:0000313" key="8">
    <source>
        <dbReference type="EMBL" id="ELR22371.1"/>
    </source>
</evidence>
<gene>
    <name evidence="8" type="ORF">ACA1_253680</name>
</gene>
<dbReference type="STRING" id="1257118.L8HD99"/>
<evidence type="ECO:0000256" key="5">
    <source>
        <dbReference type="SAM" id="Coils"/>
    </source>
</evidence>
<dbReference type="Proteomes" id="UP000011083">
    <property type="component" value="Unassembled WGS sequence"/>
</dbReference>
<dbReference type="CDD" id="cd16910">
    <property type="entry name" value="YEATS_TFIID14_like"/>
    <property type="match status" value="1"/>
</dbReference>
<dbReference type="GO" id="GO:0005634">
    <property type="term" value="C:nucleus"/>
    <property type="evidence" value="ECO:0007669"/>
    <property type="project" value="UniProtKB-SubCell"/>
</dbReference>
<proteinExistence type="predicted"/>
<evidence type="ECO:0000259" key="7">
    <source>
        <dbReference type="PROSITE" id="PS51037"/>
    </source>
</evidence>
<evidence type="ECO:0000256" key="1">
    <source>
        <dbReference type="ARBA" id="ARBA00023015"/>
    </source>
</evidence>
<feature type="compositionally biased region" description="Low complexity" evidence="6">
    <location>
        <begin position="24"/>
        <end position="56"/>
    </location>
</feature>
<keyword evidence="2" id="KW-0804">Transcription</keyword>
<dbReference type="InterPro" id="IPR038704">
    <property type="entry name" value="YEAST_sf"/>
</dbReference>
<evidence type="ECO:0000313" key="9">
    <source>
        <dbReference type="Proteomes" id="UP000011083"/>
    </source>
</evidence>
<sequence length="309" mass="34526">MSTTLSPLLASPSHSQPPAPSPSPSHASAQTLQSPSSPLTSSPAPESPSLSSSSSSLLASPALGGSVPAPARVKGALVERPIIYGNISWWLGKKADDTKTHRWTTYVRGPHNEDLSYFIKKVVFTLHPSFPNPVRVIETPPYEITEHGWGEFELNIKIHFVDPLEVPVDLVHALVLYPPEGNVGLSTKKPVIKEIYDEIEFHDPTESFYKILKDHEMMSVGSSPHPLAINRGRALESTQSESERKELDELAKARSKIREEIIKIRDAYDRYDVQSRHLREDIKELTELAEEEYRKRQKLGHPPPQAQRS</sequence>
<evidence type="ECO:0000256" key="6">
    <source>
        <dbReference type="SAM" id="MobiDB-lite"/>
    </source>
</evidence>
<keyword evidence="9" id="KW-1185">Reference proteome</keyword>
<dbReference type="PANTHER" id="PTHR47573:SF1">
    <property type="entry name" value="PROTEIN AF-9 HOMOLOG"/>
    <property type="match status" value="1"/>
</dbReference>
<feature type="coiled-coil region" evidence="5">
    <location>
        <begin position="240"/>
        <end position="295"/>
    </location>
</feature>
<dbReference type="PROSITE" id="PS51037">
    <property type="entry name" value="YEATS"/>
    <property type="match status" value="1"/>
</dbReference>
<dbReference type="VEuPathDB" id="AmoebaDB:ACA1_253680"/>
<evidence type="ECO:0000256" key="3">
    <source>
        <dbReference type="ARBA" id="ARBA00023242"/>
    </source>
</evidence>
<organism evidence="8 9">
    <name type="scientific">Acanthamoeba castellanii (strain ATCC 30010 / Neff)</name>
    <dbReference type="NCBI Taxonomy" id="1257118"/>
    <lineage>
        <taxon>Eukaryota</taxon>
        <taxon>Amoebozoa</taxon>
        <taxon>Discosea</taxon>
        <taxon>Longamoebia</taxon>
        <taxon>Centramoebida</taxon>
        <taxon>Acanthamoebidae</taxon>
        <taxon>Acanthamoeba</taxon>
    </lineage>
</organism>
<dbReference type="OMA" id="HEFYDEV"/>
<dbReference type="RefSeq" id="XP_004367627.1">
    <property type="nucleotide sequence ID" value="XM_004367570.1"/>
</dbReference>
<feature type="compositionally biased region" description="Low complexity" evidence="6">
    <location>
        <begin position="1"/>
        <end position="14"/>
    </location>
</feature>
<name>L8HD99_ACACF</name>
<feature type="region of interest" description="Disordered" evidence="6">
    <location>
        <begin position="1"/>
        <end position="56"/>
    </location>
</feature>
<dbReference type="PANTHER" id="PTHR47573">
    <property type="entry name" value="PROTEIN AF-9 HOMOLOG"/>
    <property type="match status" value="1"/>
</dbReference>
<keyword evidence="1" id="KW-0805">Transcription regulation</keyword>
<dbReference type="GO" id="GO:0006355">
    <property type="term" value="P:regulation of DNA-templated transcription"/>
    <property type="evidence" value="ECO:0007669"/>
    <property type="project" value="InterPro"/>
</dbReference>
<keyword evidence="5" id="KW-0175">Coiled coil</keyword>
<dbReference type="InterPro" id="IPR005033">
    <property type="entry name" value="YEATS"/>
</dbReference>
<dbReference type="EMBL" id="KB007885">
    <property type="protein sequence ID" value="ELR22371.1"/>
    <property type="molecule type" value="Genomic_DNA"/>
</dbReference>
<evidence type="ECO:0000256" key="4">
    <source>
        <dbReference type="PROSITE-ProRule" id="PRU00376"/>
    </source>
</evidence>
<dbReference type="InterPro" id="IPR055129">
    <property type="entry name" value="YEATS_dom"/>
</dbReference>
<dbReference type="KEGG" id="acan:ACA1_253680"/>
<evidence type="ECO:0000256" key="2">
    <source>
        <dbReference type="ARBA" id="ARBA00023163"/>
    </source>
</evidence>